<feature type="signal peptide" evidence="2">
    <location>
        <begin position="1"/>
        <end position="19"/>
    </location>
</feature>
<evidence type="ECO:0000256" key="1">
    <source>
        <dbReference type="SAM" id="MobiDB-lite"/>
    </source>
</evidence>
<evidence type="ECO:0008006" key="5">
    <source>
        <dbReference type="Google" id="ProtNLM"/>
    </source>
</evidence>
<feature type="chain" id="PRO_5019309236" description="Lipoprotein" evidence="2">
    <location>
        <begin position="20"/>
        <end position="376"/>
    </location>
</feature>
<dbReference type="RefSeq" id="WP_126472614.1">
    <property type="nucleotide sequence ID" value="NZ_RXOE01000007.1"/>
</dbReference>
<dbReference type="Proteomes" id="UP000267418">
    <property type="component" value="Unassembled WGS sequence"/>
</dbReference>
<dbReference type="EMBL" id="RXOE01000007">
    <property type="protein sequence ID" value="RTQ32124.1"/>
    <property type="molecule type" value="Genomic_DNA"/>
</dbReference>
<reference evidence="3 4" key="1">
    <citation type="submission" date="2018-12" db="EMBL/GenBank/DDBJ databases">
        <title>The genome of Variovorax gossypii DSM 100435.</title>
        <authorList>
            <person name="Gao J."/>
            <person name="Sun J."/>
        </authorList>
    </citation>
    <scope>NUCLEOTIDE SEQUENCE [LARGE SCALE GENOMIC DNA]</scope>
    <source>
        <strain evidence="3 4">DSM 100435</strain>
    </source>
</reference>
<sequence>MKTRLFFAALATAALVACGGGGGGGGNFGSLPVGWVPPSPGPGAGPSPEPNPEPNPNPTPTPTPIAASYKFLKFEQNRDPDTESAEKRFNDYIALLNREGAAGYRYLEGEAGGTIVRLQDSFMLVKDTESTYSYEYKRLTYDILQTTALQALLQQAKEQGAKGMVLLKILAPIDLNSNLDPEFAVLYRKDLGSSATYDVSAELYAENVADYVSRANAQGANGYRPWATPFLVNQGGYQFFLKDLSSASRYHFKAVISPLSVVGGEVKDVKAQIREQGAQGYRLLKDRFLKDANGESKDYIYYVKDTTQSSSFEYEFLDNPDPVFGLQEANAAQANAQTANGLRYFGVPDSPIFFRSSACTGPLCLSPDRTETSDRN</sequence>
<accession>A0A431THB1</accession>
<evidence type="ECO:0000313" key="4">
    <source>
        <dbReference type="Proteomes" id="UP000267418"/>
    </source>
</evidence>
<organism evidence="3 4">
    <name type="scientific">Variovorax gossypii</name>
    <dbReference type="NCBI Taxonomy" id="1679495"/>
    <lineage>
        <taxon>Bacteria</taxon>
        <taxon>Pseudomonadati</taxon>
        <taxon>Pseudomonadota</taxon>
        <taxon>Betaproteobacteria</taxon>
        <taxon>Burkholderiales</taxon>
        <taxon>Comamonadaceae</taxon>
        <taxon>Variovorax</taxon>
    </lineage>
</organism>
<dbReference type="AlphaFoldDB" id="A0A431THB1"/>
<name>A0A431THB1_9BURK</name>
<feature type="compositionally biased region" description="Pro residues" evidence="1">
    <location>
        <begin position="35"/>
        <end position="63"/>
    </location>
</feature>
<dbReference type="PROSITE" id="PS51257">
    <property type="entry name" value="PROKAR_LIPOPROTEIN"/>
    <property type="match status" value="1"/>
</dbReference>
<keyword evidence="2" id="KW-0732">Signal</keyword>
<feature type="region of interest" description="Disordered" evidence="1">
    <location>
        <begin position="33"/>
        <end position="63"/>
    </location>
</feature>
<proteinExistence type="predicted"/>
<protein>
    <recommendedName>
        <fullName evidence="5">Lipoprotein</fullName>
    </recommendedName>
</protein>
<evidence type="ECO:0000313" key="3">
    <source>
        <dbReference type="EMBL" id="RTQ32124.1"/>
    </source>
</evidence>
<gene>
    <name evidence="3" type="ORF">EJP69_22890</name>
</gene>
<keyword evidence="4" id="KW-1185">Reference proteome</keyword>
<evidence type="ECO:0000256" key="2">
    <source>
        <dbReference type="SAM" id="SignalP"/>
    </source>
</evidence>
<comment type="caution">
    <text evidence="3">The sequence shown here is derived from an EMBL/GenBank/DDBJ whole genome shotgun (WGS) entry which is preliminary data.</text>
</comment>
<dbReference type="OrthoDB" id="8858057at2"/>